<dbReference type="Pfam" id="PF13531">
    <property type="entry name" value="SBP_bac_11"/>
    <property type="match status" value="1"/>
</dbReference>
<dbReference type="PROSITE" id="PS50234">
    <property type="entry name" value="VWFA"/>
    <property type="match status" value="1"/>
</dbReference>
<proteinExistence type="predicted"/>
<name>A0ABW7YSA0_9ACTN</name>
<evidence type="ECO:0000313" key="5">
    <source>
        <dbReference type="Proteomes" id="UP001612741"/>
    </source>
</evidence>
<dbReference type="SUPFAM" id="SSF53850">
    <property type="entry name" value="Periplasmic binding protein-like II"/>
    <property type="match status" value="1"/>
</dbReference>
<evidence type="ECO:0000256" key="2">
    <source>
        <dbReference type="SAM" id="Phobius"/>
    </source>
</evidence>
<keyword evidence="2" id="KW-0472">Membrane</keyword>
<dbReference type="Gene3D" id="3.40.50.410">
    <property type="entry name" value="von Willebrand factor, type A domain"/>
    <property type="match status" value="1"/>
</dbReference>
<protein>
    <submittedName>
        <fullName evidence="4">Substrate-binding and VWA domain-containing protein</fullName>
    </submittedName>
</protein>
<dbReference type="PANTHER" id="PTHR30632">
    <property type="entry name" value="MOLYBDATE-BINDING PERIPLASMIC PROTEIN"/>
    <property type="match status" value="1"/>
</dbReference>
<accession>A0ABW7YSA0</accession>
<comment type="caution">
    <text evidence="4">The sequence shown here is derived from an EMBL/GenBank/DDBJ whole genome shotgun (WGS) entry which is preliminary data.</text>
</comment>
<reference evidence="4 5" key="1">
    <citation type="submission" date="2024-10" db="EMBL/GenBank/DDBJ databases">
        <title>The Natural Products Discovery Center: Release of the First 8490 Sequenced Strains for Exploring Actinobacteria Biosynthetic Diversity.</title>
        <authorList>
            <person name="Kalkreuter E."/>
            <person name="Kautsar S.A."/>
            <person name="Yang D."/>
            <person name="Bader C.D."/>
            <person name="Teijaro C.N."/>
            <person name="Fluegel L."/>
            <person name="Davis C.M."/>
            <person name="Simpson J.R."/>
            <person name="Lauterbach L."/>
            <person name="Steele A.D."/>
            <person name="Gui C."/>
            <person name="Meng S."/>
            <person name="Li G."/>
            <person name="Viehrig K."/>
            <person name="Ye F."/>
            <person name="Su P."/>
            <person name="Kiefer A.F."/>
            <person name="Nichols A."/>
            <person name="Cepeda A.J."/>
            <person name="Yan W."/>
            <person name="Fan B."/>
            <person name="Jiang Y."/>
            <person name="Adhikari A."/>
            <person name="Zheng C.-J."/>
            <person name="Schuster L."/>
            <person name="Cowan T.M."/>
            <person name="Smanski M.J."/>
            <person name="Chevrette M.G."/>
            <person name="De Carvalho L.P.S."/>
            <person name="Shen B."/>
        </authorList>
    </citation>
    <scope>NUCLEOTIDE SEQUENCE [LARGE SCALE GENOMIC DNA]</scope>
    <source>
        <strain evidence="4 5">NPDC050545</strain>
    </source>
</reference>
<keyword evidence="2" id="KW-0812">Transmembrane</keyword>
<feature type="domain" description="VWFA" evidence="3">
    <location>
        <begin position="380"/>
        <end position="581"/>
    </location>
</feature>
<sequence>MGRHRTDELDDGYRAQDPGPRRRTRGGSGRGKVLVPLAGAVALAVLLGVAAFVIFNRDHDCTGGKLPLSVVAAPDIQPALQKIAEKYNKSLASIDSKCVEVKVAKENPFKAANNMASGKLTPDVWIADSSLMVSEVRGTTAGAQMPEPSGSVASSPVVLAAAKSMAGKLSGSLQPSWAGMIAAANVANPDGPGRKVRVLALDPKKNSAGLSALLAAAGAAKEADLDDKAMVGALKELSDQVVPSPDALLASLAVKSGSKVPVGVAAEQAIYAHNSKKPDSPIVPLYPQEGTLSLDYPLVITTKSPDVRKAAEAFKTELAGQSAQNTLRAHGFRTPDGKAGDVLTKEKGFEPKAPDALKKPDVKTVASMAQSWSRLSLGTRMLALLDVSGTMAYPVPGSGMTRMQAITKIASEGLGLFEADSEIGVWAFSTHLQGTQDWRELISVGPLSESVNGVLRKEAFAGQLGSIQAKPTGNTGLNDTLKAAYARMTEEYADDKINTVLVLTDGAGNDDPEGGIGNSEILSYLKKTYDPKRPVSILLIAFGPDAPKGKAQMDALAKATGGEAYIAKTILQVRDFFAQGMSRRLCAPRCDG</sequence>
<dbReference type="SMART" id="SM00327">
    <property type="entry name" value="VWA"/>
    <property type="match status" value="1"/>
</dbReference>
<dbReference type="EMBL" id="JBITGY010000004">
    <property type="protein sequence ID" value="MFI6498795.1"/>
    <property type="molecule type" value="Genomic_DNA"/>
</dbReference>
<evidence type="ECO:0000256" key="1">
    <source>
        <dbReference type="SAM" id="MobiDB-lite"/>
    </source>
</evidence>
<evidence type="ECO:0000313" key="4">
    <source>
        <dbReference type="EMBL" id="MFI6498795.1"/>
    </source>
</evidence>
<dbReference type="Proteomes" id="UP001612741">
    <property type="component" value="Unassembled WGS sequence"/>
</dbReference>
<feature type="transmembrane region" description="Helical" evidence="2">
    <location>
        <begin position="33"/>
        <end position="55"/>
    </location>
</feature>
<dbReference type="PANTHER" id="PTHR30632:SF0">
    <property type="entry name" value="SULFATE-BINDING PROTEIN"/>
    <property type="match status" value="1"/>
</dbReference>
<keyword evidence="2" id="KW-1133">Transmembrane helix</keyword>
<dbReference type="SUPFAM" id="SSF53300">
    <property type="entry name" value="vWA-like"/>
    <property type="match status" value="1"/>
</dbReference>
<dbReference type="RefSeq" id="WP_397082032.1">
    <property type="nucleotide sequence ID" value="NZ_JBITGY010000004.1"/>
</dbReference>
<feature type="compositionally biased region" description="Basic and acidic residues" evidence="1">
    <location>
        <begin position="1"/>
        <end position="14"/>
    </location>
</feature>
<dbReference type="InterPro" id="IPR036465">
    <property type="entry name" value="vWFA_dom_sf"/>
</dbReference>
<feature type="region of interest" description="Disordered" evidence="1">
    <location>
        <begin position="1"/>
        <end position="29"/>
    </location>
</feature>
<keyword evidence="5" id="KW-1185">Reference proteome</keyword>
<dbReference type="Gene3D" id="3.40.190.10">
    <property type="entry name" value="Periplasmic binding protein-like II"/>
    <property type="match status" value="2"/>
</dbReference>
<dbReference type="InterPro" id="IPR002035">
    <property type="entry name" value="VWF_A"/>
</dbReference>
<organism evidence="4 5">
    <name type="scientific">Nonomuraea typhae</name>
    <dbReference type="NCBI Taxonomy" id="2603600"/>
    <lineage>
        <taxon>Bacteria</taxon>
        <taxon>Bacillati</taxon>
        <taxon>Actinomycetota</taxon>
        <taxon>Actinomycetes</taxon>
        <taxon>Streptosporangiales</taxon>
        <taxon>Streptosporangiaceae</taxon>
        <taxon>Nonomuraea</taxon>
    </lineage>
</organism>
<dbReference type="InterPro" id="IPR050682">
    <property type="entry name" value="ModA/WtpA"/>
</dbReference>
<evidence type="ECO:0000259" key="3">
    <source>
        <dbReference type="PROSITE" id="PS50234"/>
    </source>
</evidence>
<gene>
    <name evidence="4" type="ORF">ACIBG2_15505</name>
</gene>